<dbReference type="SUPFAM" id="SSF158694">
    <property type="entry name" value="UraD-Like"/>
    <property type="match status" value="1"/>
</dbReference>
<feature type="domain" description="Oxo-4-hydroxy-4-carboxy-5-ureidoimidazoline decarboxylase" evidence="7">
    <location>
        <begin position="7"/>
        <end position="163"/>
    </location>
</feature>
<dbReference type="NCBIfam" id="NF010372">
    <property type="entry name" value="PRK13798.1"/>
    <property type="match status" value="1"/>
</dbReference>
<evidence type="ECO:0000259" key="7">
    <source>
        <dbReference type="Pfam" id="PF09349"/>
    </source>
</evidence>
<evidence type="ECO:0000256" key="3">
    <source>
        <dbReference type="ARBA" id="ARBA00012257"/>
    </source>
</evidence>
<dbReference type="Gene3D" id="1.10.3330.10">
    <property type="entry name" value="Oxo-4-hydroxy-4-carboxy-5-ureidoimidazoline decarboxylase"/>
    <property type="match status" value="1"/>
</dbReference>
<proteinExistence type="predicted"/>
<organism evidence="8 9">
    <name type="scientific">Thalassolituus pacificus</name>
    <dbReference type="NCBI Taxonomy" id="2975440"/>
    <lineage>
        <taxon>Bacteria</taxon>
        <taxon>Pseudomonadati</taxon>
        <taxon>Pseudomonadota</taxon>
        <taxon>Gammaproteobacteria</taxon>
        <taxon>Oceanospirillales</taxon>
        <taxon>Oceanospirillaceae</taxon>
        <taxon>Thalassolituus</taxon>
    </lineage>
</organism>
<keyword evidence="4" id="KW-0659">Purine metabolism</keyword>
<reference evidence="8" key="1">
    <citation type="journal article" date="2022" name="Front. Microbiol.">
        <title>Genome-based taxonomic rearrangement of Oceanobacter-related bacteria including the description of Thalassolituus hydrocarbonoclasticus sp. nov. and Thalassolituus pacificus sp. nov. and emended description of the genus Thalassolituus.</title>
        <authorList>
            <person name="Dong C."/>
            <person name="Wei L."/>
            <person name="Wang J."/>
            <person name="Lai Q."/>
            <person name="Huang Z."/>
            <person name="Shao Z."/>
        </authorList>
    </citation>
    <scope>NUCLEOTIDE SEQUENCE</scope>
    <source>
        <strain evidence="8">59MF3M-4</strain>
    </source>
</reference>
<dbReference type="PANTHER" id="PTHR43466:SF1">
    <property type="entry name" value="2-OXO-4-HYDROXY-4-CARBOXY-5-UREIDOIMIDAZOLINE DECARBOXYLASE-RELATED"/>
    <property type="match status" value="1"/>
</dbReference>
<evidence type="ECO:0000256" key="2">
    <source>
        <dbReference type="ARBA" id="ARBA00004754"/>
    </source>
</evidence>
<dbReference type="InterPro" id="IPR017595">
    <property type="entry name" value="OHCU_decarboxylase-2"/>
</dbReference>
<dbReference type="GO" id="GO:0019628">
    <property type="term" value="P:urate catabolic process"/>
    <property type="evidence" value="ECO:0007669"/>
    <property type="project" value="TreeGrafter"/>
</dbReference>
<reference evidence="8" key="2">
    <citation type="submission" date="2022-08" db="EMBL/GenBank/DDBJ databases">
        <authorList>
            <person name="Dong C."/>
        </authorList>
    </citation>
    <scope>NUCLEOTIDE SEQUENCE</scope>
    <source>
        <strain evidence="8">59MF3M-4</strain>
    </source>
</reference>
<evidence type="ECO:0000313" key="9">
    <source>
        <dbReference type="Proteomes" id="UP001147830"/>
    </source>
</evidence>
<keyword evidence="6 8" id="KW-0456">Lyase</keyword>
<evidence type="ECO:0000256" key="4">
    <source>
        <dbReference type="ARBA" id="ARBA00022631"/>
    </source>
</evidence>
<dbReference type="GO" id="GO:0051997">
    <property type="term" value="F:2-oxo-4-hydroxy-4-carboxy-5-ureidoimidazoline decarboxylase activity"/>
    <property type="evidence" value="ECO:0007669"/>
    <property type="project" value="UniProtKB-EC"/>
</dbReference>
<dbReference type="GO" id="GO:0006144">
    <property type="term" value="P:purine nucleobase metabolic process"/>
    <property type="evidence" value="ECO:0007669"/>
    <property type="project" value="UniProtKB-KW"/>
</dbReference>
<dbReference type="RefSeq" id="WP_260977942.1">
    <property type="nucleotide sequence ID" value="NZ_JAOANI010000032.1"/>
</dbReference>
<accession>A0A9X3AU95</accession>
<dbReference type="Pfam" id="PF09349">
    <property type="entry name" value="OHCU_decarbox"/>
    <property type="match status" value="1"/>
</dbReference>
<dbReference type="EMBL" id="JAOANI010000032">
    <property type="protein sequence ID" value="MCT7361113.1"/>
    <property type="molecule type" value="Genomic_DNA"/>
</dbReference>
<keyword evidence="9" id="KW-1185">Reference proteome</keyword>
<evidence type="ECO:0000313" key="8">
    <source>
        <dbReference type="EMBL" id="MCT7361113.1"/>
    </source>
</evidence>
<evidence type="ECO:0000256" key="6">
    <source>
        <dbReference type="ARBA" id="ARBA00023239"/>
    </source>
</evidence>
<gene>
    <name evidence="8" type="primary">uraD</name>
    <name evidence="8" type="ORF">NYR02_19000</name>
</gene>
<sequence>MTLDELNNLSAADAAAAFTSCCAAERWVDLMVASRPFSDTNELLKTAHSHWQTMAESDFLQAFTAHPKIGDVESLRAKYANTKALAANEQSGAQSASESVLLALASGNREYEEKFGFIFIVFATGKSAGQMLELLQQRLPNNRAQEIQNAADNQMQITDLRLKKLLGLVGG</sequence>
<comment type="caution">
    <text evidence="8">The sequence shown here is derived from an EMBL/GenBank/DDBJ whole genome shotgun (WGS) entry which is preliminary data.</text>
</comment>
<name>A0A9X3AU95_9GAMM</name>
<evidence type="ECO:0000256" key="1">
    <source>
        <dbReference type="ARBA" id="ARBA00001163"/>
    </source>
</evidence>
<dbReference type="EC" id="4.1.1.97" evidence="3"/>
<evidence type="ECO:0000256" key="5">
    <source>
        <dbReference type="ARBA" id="ARBA00022793"/>
    </source>
</evidence>
<dbReference type="PANTHER" id="PTHR43466">
    <property type="entry name" value="2-OXO-4-HYDROXY-4-CARBOXY-5-UREIDOIMIDAZOLINE DECARBOXYLASE-RELATED"/>
    <property type="match status" value="1"/>
</dbReference>
<dbReference type="AlphaFoldDB" id="A0A9X3AU95"/>
<protein>
    <recommendedName>
        <fullName evidence="3">2-oxo-4-hydroxy-4-carboxy-5-ureidoimidazoline decarboxylase</fullName>
        <ecNumber evidence="3">4.1.1.97</ecNumber>
    </recommendedName>
</protein>
<comment type="catalytic activity">
    <reaction evidence="1">
        <text>5-hydroxy-2-oxo-4-ureido-2,5-dihydro-1H-imidazole-5-carboxylate + H(+) = (S)-allantoin + CO2</text>
        <dbReference type="Rhea" id="RHEA:26301"/>
        <dbReference type="ChEBI" id="CHEBI:15378"/>
        <dbReference type="ChEBI" id="CHEBI:15678"/>
        <dbReference type="ChEBI" id="CHEBI:16526"/>
        <dbReference type="ChEBI" id="CHEBI:58639"/>
        <dbReference type="EC" id="4.1.1.97"/>
    </reaction>
</comment>
<keyword evidence="5" id="KW-0210">Decarboxylase</keyword>
<dbReference type="InterPro" id="IPR036778">
    <property type="entry name" value="OHCU_decarboxylase_sf"/>
</dbReference>
<dbReference type="Proteomes" id="UP001147830">
    <property type="component" value="Unassembled WGS sequence"/>
</dbReference>
<dbReference type="NCBIfam" id="TIGR03180">
    <property type="entry name" value="UraD_2"/>
    <property type="match status" value="1"/>
</dbReference>
<comment type="pathway">
    <text evidence="2">Purine metabolism; urate degradation; (S)-allantoin from urate: step 3/3.</text>
</comment>
<dbReference type="InterPro" id="IPR018020">
    <property type="entry name" value="OHCU_decarboxylase"/>
</dbReference>